<keyword evidence="7" id="KW-0325">Glycoprotein</keyword>
<evidence type="ECO:0000256" key="7">
    <source>
        <dbReference type="ARBA" id="ARBA00023180"/>
    </source>
</evidence>
<dbReference type="Gene3D" id="3.40.190.10">
    <property type="entry name" value="Periplasmic binding protein-like II"/>
    <property type="match status" value="1"/>
</dbReference>
<dbReference type="PANTHER" id="PTHR42643:SF30">
    <property type="entry name" value="IONOTROPIC RECEPTOR 40A-RELATED"/>
    <property type="match status" value="1"/>
</dbReference>
<evidence type="ECO:0000256" key="8">
    <source>
        <dbReference type="SAM" id="MobiDB-lite"/>
    </source>
</evidence>
<keyword evidence="4" id="KW-1133">Transmembrane helix</keyword>
<feature type="region of interest" description="Disordered" evidence="8">
    <location>
        <begin position="89"/>
        <end position="112"/>
    </location>
</feature>
<evidence type="ECO:0000313" key="10">
    <source>
        <dbReference type="Proteomes" id="UP001219518"/>
    </source>
</evidence>
<keyword evidence="6 9" id="KW-0675">Receptor</keyword>
<reference evidence="9" key="1">
    <citation type="submission" date="2021-07" db="EMBL/GenBank/DDBJ databases">
        <authorList>
            <person name="Catto M.A."/>
            <person name="Jacobson A."/>
            <person name="Kennedy G."/>
            <person name="Labadie P."/>
            <person name="Hunt B.G."/>
            <person name="Srinivasan R."/>
        </authorList>
    </citation>
    <scope>NUCLEOTIDE SEQUENCE</scope>
    <source>
        <strain evidence="9">PL_HMW_Pooled</strain>
        <tissue evidence="9">Head</tissue>
    </source>
</reference>
<dbReference type="Proteomes" id="UP001219518">
    <property type="component" value="Unassembled WGS sequence"/>
</dbReference>
<comment type="caution">
    <text evidence="9">The sequence shown here is derived from an EMBL/GenBank/DDBJ whole genome shotgun (WGS) entry which is preliminary data.</text>
</comment>
<dbReference type="EMBL" id="JAHWGI010001411">
    <property type="protein sequence ID" value="KAK3930502.1"/>
    <property type="molecule type" value="Genomic_DNA"/>
</dbReference>
<comment type="subcellular location">
    <subcellularLocation>
        <location evidence="1">Cell membrane</location>
        <topology evidence="1">Multi-pass membrane protein</topology>
    </subcellularLocation>
</comment>
<dbReference type="AlphaFoldDB" id="A0AAE1LU63"/>
<keyword evidence="5" id="KW-0472">Membrane</keyword>
<dbReference type="InterPro" id="IPR052192">
    <property type="entry name" value="Insect_Ionotropic_Sensory_Rcpt"/>
</dbReference>
<evidence type="ECO:0000256" key="4">
    <source>
        <dbReference type="ARBA" id="ARBA00022989"/>
    </source>
</evidence>
<sequence>MTAMLWEARAARSLANKSVAAAARAGLTTARRPGPGPRADAEGACVVDVVRTQFTGVSQLTILGPARPPPWLGEVIPAVGAPVVLLRRPRSPARSGGNQTGSGAAPPASQRVRTHNAYSDAVLILTKGTMGSAVDRSLGALPRLPRQRVVVWLPHALRDSKDLRALLTAVVQAAWRRRLLRLLVVVSEEGTGPVATSKCAVYTLRPYPSVCRRKTATLPLECSWTASMTSPAPECLGSRSVFTEPRLLDLRGCRLQVAISIEGPFAMFSKRRGAQGLTGELLNAWARYGNFSVSVTDKASRVTRYQSGIAGGALGIVGDIVVGRKDLAIGAFLLTPDRHEAVAHAQSYSNIHYEYAVPTGLAPVSSLLNLFNELDADLWVLVNLAVVVVAAATRALWRRRSSRREEPEGDQEVRGDQGDDAVPSLVAALAILAAVMVDVPVPARWRNEQGSPLRVVLTSWILFCLVLRTAYEIRSSSFTEVGQTHPWTVRI</sequence>
<dbReference type="PANTHER" id="PTHR42643">
    <property type="entry name" value="IONOTROPIC RECEPTOR 20A-RELATED"/>
    <property type="match status" value="1"/>
</dbReference>
<name>A0AAE1LU63_9NEOP</name>
<dbReference type="Gene3D" id="1.10.287.70">
    <property type="match status" value="1"/>
</dbReference>
<organism evidence="9 10">
    <name type="scientific">Frankliniella fusca</name>
    <dbReference type="NCBI Taxonomy" id="407009"/>
    <lineage>
        <taxon>Eukaryota</taxon>
        <taxon>Metazoa</taxon>
        <taxon>Ecdysozoa</taxon>
        <taxon>Arthropoda</taxon>
        <taxon>Hexapoda</taxon>
        <taxon>Insecta</taxon>
        <taxon>Pterygota</taxon>
        <taxon>Neoptera</taxon>
        <taxon>Paraneoptera</taxon>
        <taxon>Thysanoptera</taxon>
        <taxon>Terebrantia</taxon>
        <taxon>Thripoidea</taxon>
        <taxon>Thripidae</taxon>
        <taxon>Frankliniella</taxon>
    </lineage>
</organism>
<evidence type="ECO:0000256" key="1">
    <source>
        <dbReference type="ARBA" id="ARBA00004651"/>
    </source>
</evidence>
<dbReference type="GO" id="GO:0005886">
    <property type="term" value="C:plasma membrane"/>
    <property type="evidence" value="ECO:0007669"/>
    <property type="project" value="UniProtKB-SubCell"/>
</dbReference>
<proteinExistence type="predicted"/>
<evidence type="ECO:0000313" key="9">
    <source>
        <dbReference type="EMBL" id="KAK3930502.1"/>
    </source>
</evidence>
<keyword evidence="3" id="KW-0812">Transmembrane</keyword>
<reference evidence="9" key="2">
    <citation type="journal article" date="2023" name="BMC Genomics">
        <title>Pest status, molecular evolution, and epigenetic factors derived from the genome assembly of Frankliniella fusca, a thysanopteran phytovirus vector.</title>
        <authorList>
            <person name="Catto M.A."/>
            <person name="Labadie P.E."/>
            <person name="Jacobson A.L."/>
            <person name="Kennedy G.G."/>
            <person name="Srinivasan R."/>
            <person name="Hunt B.G."/>
        </authorList>
    </citation>
    <scope>NUCLEOTIDE SEQUENCE</scope>
    <source>
        <strain evidence="9">PL_HMW_Pooled</strain>
    </source>
</reference>
<evidence type="ECO:0000256" key="3">
    <source>
        <dbReference type="ARBA" id="ARBA00022692"/>
    </source>
</evidence>
<gene>
    <name evidence="9" type="ORF">KUF71_005236</name>
</gene>
<keyword evidence="10" id="KW-1185">Reference proteome</keyword>
<evidence type="ECO:0000256" key="2">
    <source>
        <dbReference type="ARBA" id="ARBA00022475"/>
    </source>
</evidence>
<evidence type="ECO:0000256" key="6">
    <source>
        <dbReference type="ARBA" id="ARBA00023170"/>
    </source>
</evidence>
<dbReference type="SUPFAM" id="SSF53850">
    <property type="entry name" value="Periplasmic binding protein-like II"/>
    <property type="match status" value="1"/>
</dbReference>
<keyword evidence="2" id="KW-1003">Cell membrane</keyword>
<evidence type="ECO:0000256" key="5">
    <source>
        <dbReference type="ARBA" id="ARBA00023136"/>
    </source>
</evidence>
<protein>
    <submittedName>
        <fullName evidence="9">Glutamate receptor ionotropic, delta-1</fullName>
    </submittedName>
</protein>
<accession>A0AAE1LU63</accession>